<dbReference type="InterPro" id="IPR012334">
    <property type="entry name" value="Pectin_lyas_fold"/>
</dbReference>
<dbReference type="EMBL" id="JACRSQ010000004">
    <property type="protein sequence ID" value="MBC8542815.1"/>
    <property type="molecule type" value="Genomic_DNA"/>
</dbReference>
<reference evidence="1" key="1">
    <citation type="submission" date="2020-08" db="EMBL/GenBank/DDBJ databases">
        <title>Genome public.</title>
        <authorList>
            <person name="Liu C."/>
            <person name="Sun Q."/>
        </authorList>
    </citation>
    <scope>NUCLEOTIDE SEQUENCE</scope>
    <source>
        <strain evidence="1">NSJ-32</strain>
    </source>
</reference>
<dbReference type="AlphaFoldDB" id="A0A926DPJ0"/>
<evidence type="ECO:0000313" key="1">
    <source>
        <dbReference type="EMBL" id="MBC8542815.1"/>
    </source>
</evidence>
<proteinExistence type="predicted"/>
<protein>
    <submittedName>
        <fullName evidence="1">Uncharacterized protein</fullName>
    </submittedName>
</protein>
<keyword evidence="2" id="KW-1185">Reference proteome</keyword>
<dbReference type="InterPro" id="IPR011050">
    <property type="entry name" value="Pectin_lyase_fold/virulence"/>
</dbReference>
<accession>A0A926DPJ0</accession>
<sequence>MQTQDRMEISAVTESTDRNCMFIILGENLHQIRKVWLWTPDDVEIEDLEMENAPLPEAPPEDAVEGMLMGKPDCHFAAACGIGKIPDGYKVLPTVLWLESETGFSTPWLMNRPILNTLSDYEVMPGQLLTLYGRNLCAGDEYIREKYLVLFQNRDTEQRYPAEVLGTAEQVLGDEKPYCLHIKVPDPLPAGQYSLSVNLLNCGQFGYSDPVSLEVVEKRSFLSAMSRMDFHAYCQPKWDFNFVETIDLRGKLVADGVHSDWAVLQEAIDNASPNPTIVLLPSGKLGIERTLHVQENVVLQGTGNTEFVVPFGKILEDRFDPEAPHIFDSPRWFGGFVGDYRSHFRGNNAMVWLDNCAGLSGITICPGAGADTAIVVMTQSEDEMVRESFLRDCKILNMHGSAFPAGSGCGFDWGGIHFLCGTEGFTMVNCKIQALEPIFAHAARHPHHNMRIENCDFSVSPIQGSNCVFIRALYNSIIKDTHFSDSGRAFSNQMGMSNNVLIGNVITGIAGLHNASEILMSETGATLFQGQAVCQEGNCLRLDAELPVGNDGLLSVGTDFYAYILYGKGMGQYRKITGNSAAAVYLESPFRVEPDATSRIGIKLMSNRNLWLRNQIRCSRGALQFVYGAGFDNMVVGNEFYDAPGITAFGLSHTDGGDVSPAAFNFLYDNRLTNTAEIAMYGSLRRGEGATESGQGADGSYLYQGTSNLFGNIIRRNQIFTVAMPSGANQYYNVWLKRQGCPELCCPPQAPPETGAINLMDGCWNVVECNYIYNAPCGIAIRGGGGGLCRRNKMNRVAIPFVTDCEESIYLPEYEPTEESE</sequence>
<comment type="caution">
    <text evidence="1">The sequence shown here is derived from an EMBL/GenBank/DDBJ whole genome shotgun (WGS) entry which is preliminary data.</text>
</comment>
<evidence type="ECO:0000313" key="2">
    <source>
        <dbReference type="Proteomes" id="UP000657006"/>
    </source>
</evidence>
<organism evidence="1 2">
    <name type="scientific">Bianquea renquensis</name>
    <dbReference type="NCBI Taxonomy" id="2763661"/>
    <lineage>
        <taxon>Bacteria</taxon>
        <taxon>Bacillati</taxon>
        <taxon>Bacillota</taxon>
        <taxon>Clostridia</taxon>
        <taxon>Eubacteriales</taxon>
        <taxon>Bianqueaceae</taxon>
        <taxon>Bianquea</taxon>
    </lineage>
</organism>
<dbReference type="SUPFAM" id="SSF51126">
    <property type="entry name" value="Pectin lyase-like"/>
    <property type="match status" value="1"/>
</dbReference>
<dbReference type="RefSeq" id="WP_177720449.1">
    <property type="nucleotide sequence ID" value="NZ_JACRSQ010000004.1"/>
</dbReference>
<dbReference type="Gene3D" id="2.160.20.10">
    <property type="entry name" value="Single-stranded right-handed beta-helix, Pectin lyase-like"/>
    <property type="match status" value="1"/>
</dbReference>
<dbReference type="Proteomes" id="UP000657006">
    <property type="component" value="Unassembled WGS sequence"/>
</dbReference>
<gene>
    <name evidence="1" type="ORF">H8730_04545</name>
</gene>
<name>A0A926DPJ0_9FIRM</name>